<dbReference type="Proteomes" id="UP001321475">
    <property type="component" value="Chromosome"/>
</dbReference>
<dbReference type="InterPro" id="IPR024344">
    <property type="entry name" value="MDMPI_metal-binding"/>
</dbReference>
<dbReference type="Gene3D" id="1.20.120.450">
    <property type="entry name" value="dinb family like domain"/>
    <property type="match status" value="1"/>
</dbReference>
<feature type="domain" description="Mycothiol-dependent maleylpyruvate isomerase metal-binding" evidence="1">
    <location>
        <begin position="13"/>
        <end position="155"/>
    </location>
</feature>
<gene>
    <name evidence="2" type="ORF">GCM10025865_18890</name>
</gene>
<dbReference type="InterPro" id="IPR034660">
    <property type="entry name" value="DinB/YfiT-like"/>
</dbReference>
<sequence>MSADLIQLSRTLRTQWDALVEWIDQADLDDDVLAEESAVTGWSVGELVSHLGRAMDALAVCGPVPPGTVPLSLAEYLGTYPQRSAEITTVTRELDAEIRRDRVAGISAKADRAFATLDDLGPHDLVVQARRGPIMLRDMVASRLIELVVHGDDLERSLPGIAGSPLERDALALAADELLRIVVARGGWSLEVADARTWIRLAAGRVPYDVDDLTRALRPEFTAGGVPDLGRVLPVV</sequence>
<reference evidence="3" key="1">
    <citation type="journal article" date="2019" name="Int. J. Syst. Evol. Microbiol.">
        <title>The Global Catalogue of Microorganisms (GCM) 10K type strain sequencing project: providing services to taxonomists for standard genome sequencing and annotation.</title>
        <authorList>
            <consortium name="The Broad Institute Genomics Platform"/>
            <consortium name="The Broad Institute Genome Sequencing Center for Infectious Disease"/>
            <person name="Wu L."/>
            <person name="Ma J."/>
        </authorList>
    </citation>
    <scope>NUCLEOTIDE SEQUENCE [LARGE SCALE GENOMIC DNA]</scope>
    <source>
        <strain evidence="3">NBRC 108565</strain>
    </source>
</reference>
<organism evidence="2 3">
    <name type="scientific">Paraoerskovia sediminicola</name>
    <dbReference type="NCBI Taxonomy" id="1138587"/>
    <lineage>
        <taxon>Bacteria</taxon>
        <taxon>Bacillati</taxon>
        <taxon>Actinomycetota</taxon>
        <taxon>Actinomycetes</taxon>
        <taxon>Micrococcales</taxon>
        <taxon>Cellulomonadaceae</taxon>
        <taxon>Paraoerskovia</taxon>
    </lineage>
</organism>
<dbReference type="Pfam" id="PF11716">
    <property type="entry name" value="MDMPI_N"/>
    <property type="match status" value="1"/>
</dbReference>
<keyword evidence="3" id="KW-1185">Reference proteome</keyword>
<name>A0ABN6XCW7_9CELL</name>
<protein>
    <recommendedName>
        <fullName evidence="1">Mycothiol-dependent maleylpyruvate isomerase metal-binding domain-containing protein</fullName>
    </recommendedName>
</protein>
<evidence type="ECO:0000313" key="2">
    <source>
        <dbReference type="EMBL" id="BDZ42590.1"/>
    </source>
</evidence>
<accession>A0ABN6XCW7</accession>
<evidence type="ECO:0000313" key="3">
    <source>
        <dbReference type="Proteomes" id="UP001321475"/>
    </source>
</evidence>
<evidence type="ECO:0000259" key="1">
    <source>
        <dbReference type="Pfam" id="PF11716"/>
    </source>
</evidence>
<dbReference type="EMBL" id="AP027729">
    <property type="protein sequence ID" value="BDZ42590.1"/>
    <property type="molecule type" value="Genomic_DNA"/>
</dbReference>
<dbReference type="SUPFAM" id="SSF109854">
    <property type="entry name" value="DinB/YfiT-like putative metalloenzymes"/>
    <property type="match status" value="1"/>
</dbReference>
<dbReference type="RefSeq" id="WP_286217053.1">
    <property type="nucleotide sequence ID" value="NZ_AP027729.1"/>
</dbReference>
<proteinExistence type="predicted"/>